<dbReference type="RefSeq" id="WP_161977810.1">
    <property type="nucleotide sequence ID" value="NZ_BIFS01000002.1"/>
</dbReference>
<name>A0A402AU26_9CHLR</name>
<sequence>MTTLPAEFIGIITQALDIYRGRSAERAFEEEKLDKFSTYIDNYIREWQQA</sequence>
<comment type="caution">
    <text evidence="1">The sequence shown here is derived from an EMBL/GenBank/DDBJ whole genome shotgun (WGS) entry which is preliminary data.</text>
</comment>
<organism evidence="1 2">
    <name type="scientific">Dictyobacter kobayashii</name>
    <dbReference type="NCBI Taxonomy" id="2014872"/>
    <lineage>
        <taxon>Bacteria</taxon>
        <taxon>Bacillati</taxon>
        <taxon>Chloroflexota</taxon>
        <taxon>Ktedonobacteria</taxon>
        <taxon>Ktedonobacterales</taxon>
        <taxon>Dictyobacteraceae</taxon>
        <taxon>Dictyobacter</taxon>
    </lineage>
</organism>
<evidence type="ECO:0000313" key="2">
    <source>
        <dbReference type="Proteomes" id="UP000287188"/>
    </source>
</evidence>
<accession>A0A402AU26</accession>
<keyword evidence="2" id="KW-1185">Reference proteome</keyword>
<dbReference type="EMBL" id="BIFS01000002">
    <property type="protein sequence ID" value="GCE22621.1"/>
    <property type="molecule type" value="Genomic_DNA"/>
</dbReference>
<protein>
    <submittedName>
        <fullName evidence="1">Uncharacterized protein</fullName>
    </submittedName>
</protein>
<dbReference type="Proteomes" id="UP000287188">
    <property type="component" value="Unassembled WGS sequence"/>
</dbReference>
<proteinExistence type="predicted"/>
<gene>
    <name evidence="1" type="ORF">KDK_64210</name>
</gene>
<reference evidence="2" key="1">
    <citation type="submission" date="2018-12" db="EMBL/GenBank/DDBJ databases">
        <title>Tengunoibacter tsumagoiensis gen. nov., sp. nov., Dictyobacter kobayashii sp. nov., D. alpinus sp. nov., and D. joshuensis sp. nov. and description of Dictyobacteraceae fam. nov. within the order Ktedonobacterales isolated from Tengu-no-mugimeshi.</title>
        <authorList>
            <person name="Wang C.M."/>
            <person name="Zheng Y."/>
            <person name="Sakai Y."/>
            <person name="Toyoda A."/>
            <person name="Minakuchi Y."/>
            <person name="Abe K."/>
            <person name="Yokota A."/>
            <person name="Yabe S."/>
        </authorList>
    </citation>
    <scope>NUCLEOTIDE SEQUENCE [LARGE SCALE GENOMIC DNA]</scope>
    <source>
        <strain evidence="2">Uno11</strain>
    </source>
</reference>
<evidence type="ECO:0000313" key="1">
    <source>
        <dbReference type="EMBL" id="GCE22621.1"/>
    </source>
</evidence>
<dbReference type="AlphaFoldDB" id="A0A402AU26"/>